<name>Q5WTP5_LEGPL</name>
<dbReference type="EMBL" id="CR628337">
    <property type="protein sequence ID" value="CAH16718.1"/>
    <property type="molecule type" value="Genomic_DNA"/>
</dbReference>
<feature type="domain" description="Transposase IS200-like" evidence="1">
    <location>
        <begin position="8"/>
        <end position="131"/>
    </location>
</feature>
<evidence type="ECO:0000313" key="3">
    <source>
        <dbReference type="Proteomes" id="UP000002517"/>
    </source>
</evidence>
<dbReference type="Gene3D" id="3.30.70.1290">
    <property type="entry name" value="Transposase IS200-like"/>
    <property type="match status" value="1"/>
</dbReference>
<dbReference type="RefSeq" id="WP_011216435.1">
    <property type="nucleotide sequence ID" value="NC_006369.1"/>
</dbReference>
<dbReference type="InterPro" id="IPR052715">
    <property type="entry name" value="RAYT_transposase"/>
</dbReference>
<dbReference type="HOGENOM" id="CLU_068226_6_0_6"/>
<dbReference type="PANTHER" id="PTHR36966:SF1">
    <property type="entry name" value="REP-ASSOCIATED TYROSINE TRANSPOSASE"/>
    <property type="match status" value="1"/>
</dbReference>
<dbReference type="GO" id="GO:0043565">
    <property type="term" value="F:sequence-specific DNA binding"/>
    <property type="evidence" value="ECO:0007669"/>
    <property type="project" value="TreeGrafter"/>
</dbReference>
<dbReference type="AlphaFoldDB" id="Q5WTP5"/>
<dbReference type="SMART" id="SM01321">
    <property type="entry name" value="Y1_Tnp"/>
    <property type="match status" value="1"/>
</dbReference>
<dbReference type="KEGG" id="lpf:lpl2478"/>
<dbReference type="LegioList" id="lpl2478"/>
<accession>Q5WTP5</accession>
<organism evidence="2 3">
    <name type="scientific">Legionella pneumophila (strain Lens)</name>
    <dbReference type="NCBI Taxonomy" id="297245"/>
    <lineage>
        <taxon>Bacteria</taxon>
        <taxon>Pseudomonadati</taxon>
        <taxon>Pseudomonadota</taxon>
        <taxon>Gammaproteobacteria</taxon>
        <taxon>Legionellales</taxon>
        <taxon>Legionellaceae</taxon>
        <taxon>Legionella</taxon>
    </lineage>
</organism>
<evidence type="ECO:0000313" key="2">
    <source>
        <dbReference type="EMBL" id="CAH16718.1"/>
    </source>
</evidence>
<proteinExistence type="predicted"/>
<gene>
    <name evidence="2" type="ordered locus">lpl2478</name>
</gene>
<protein>
    <recommendedName>
        <fullName evidence="1">Transposase IS200-like domain-containing protein</fullName>
    </recommendedName>
</protein>
<dbReference type="NCBIfam" id="NF047646">
    <property type="entry name" value="REP_Tyr_transpos"/>
    <property type="match status" value="1"/>
</dbReference>
<reference evidence="2 3" key="1">
    <citation type="journal article" date="2004" name="Nat. Genet.">
        <title>Evidence in the Legionella pneumophila genome for exploitation of host cell functions and high genome plasticity.</title>
        <authorList>
            <person name="Cazalet C."/>
            <person name="Rusniok C."/>
            <person name="Bruggemann H."/>
            <person name="Zidane N."/>
            <person name="Magnier A."/>
            <person name="Ma L."/>
            <person name="Tichit M."/>
            <person name="Jarraud S."/>
            <person name="Bouchier C."/>
            <person name="Vandenesch F."/>
            <person name="Kunst F."/>
            <person name="Etienne J."/>
            <person name="Glaser P."/>
            <person name="Buchrieser C."/>
        </authorList>
    </citation>
    <scope>NUCLEOTIDE SEQUENCE [LARGE SCALE GENOMIC DNA]</scope>
    <source>
        <strain evidence="2 3">Lens</strain>
    </source>
</reference>
<dbReference type="InterPro" id="IPR002686">
    <property type="entry name" value="Transposase_17"/>
</dbReference>
<dbReference type="Proteomes" id="UP000002517">
    <property type="component" value="Chromosome"/>
</dbReference>
<dbReference type="InterPro" id="IPR036515">
    <property type="entry name" value="Transposase_17_sf"/>
</dbReference>
<evidence type="ECO:0000259" key="1">
    <source>
        <dbReference type="SMART" id="SM01321"/>
    </source>
</evidence>
<dbReference type="GO" id="GO:0006313">
    <property type="term" value="P:DNA transposition"/>
    <property type="evidence" value="ECO:0007669"/>
    <property type="project" value="InterPro"/>
</dbReference>
<dbReference type="SUPFAM" id="SSF143422">
    <property type="entry name" value="Transposase IS200-like"/>
    <property type="match status" value="1"/>
</dbReference>
<sequence>MQYRRALLPGSTYFFTVNLANRTNGILIKEIDLLLYAIRTTKVQYPFKIIAYVILPDHLHLIMILPEHDSNYSLRWSMIKSLFSRQIPCLELIRTARKSKRERGIWQRRFWEQLIRDELDLEHHVNYIHFNPVKHGYVQKASDWKYSINSGNQFKLISTNP</sequence>
<dbReference type="GO" id="GO:0004803">
    <property type="term" value="F:transposase activity"/>
    <property type="evidence" value="ECO:0007669"/>
    <property type="project" value="InterPro"/>
</dbReference>
<dbReference type="PANTHER" id="PTHR36966">
    <property type="entry name" value="REP-ASSOCIATED TYROSINE TRANSPOSASE"/>
    <property type="match status" value="1"/>
</dbReference>